<evidence type="ECO:0000256" key="3">
    <source>
        <dbReference type="SAM" id="MobiDB-lite"/>
    </source>
</evidence>
<comment type="similarity">
    <text evidence="1">Belongs to the PspA/Vipp/IM30 family.</text>
</comment>
<proteinExistence type="inferred from homology"/>
<feature type="coiled-coil region" evidence="2">
    <location>
        <begin position="32"/>
        <end position="59"/>
    </location>
</feature>
<dbReference type="EMBL" id="JBHLTR010000082">
    <property type="protein sequence ID" value="MFC0561798.1"/>
    <property type="molecule type" value="Genomic_DNA"/>
</dbReference>
<dbReference type="InterPro" id="IPR007157">
    <property type="entry name" value="PspA_VIPP1"/>
</dbReference>
<protein>
    <submittedName>
        <fullName evidence="4">PspA/IM30 family protein</fullName>
    </submittedName>
</protein>
<dbReference type="RefSeq" id="WP_273843823.1">
    <property type="nucleotide sequence ID" value="NZ_JAQQWT010000007.1"/>
</dbReference>
<dbReference type="Proteomes" id="UP001589833">
    <property type="component" value="Unassembled WGS sequence"/>
</dbReference>
<evidence type="ECO:0000313" key="5">
    <source>
        <dbReference type="Proteomes" id="UP001589833"/>
    </source>
</evidence>
<comment type="caution">
    <text evidence="4">The sequence shown here is derived from an EMBL/GenBank/DDBJ whole genome shotgun (WGS) entry which is preliminary data.</text>
</comment>
<sequence length="189" mass="22861">MVMKRISSIIKAYVYEGLEKLEDPMLMAKQCMRDIQGEMDQLEETIKKQETHEKKLVHQLAEAKKLFLRREEQARMTIQAGEDELARKILVSKKRVWERMTQYEQLINKTREDLKEQKEELENSQIKYEQIKERNVDVRLEKKARNQMERFEESEQYKTSSKHEDEWDQKKQDVDIENELNLLKAKIQS</sequence>
<evidence type="ECO:0000256" key="1">
    <source>
        <dbReference type="ARBA" id="ARBA00043985"/>
    </source>
</evidence>
<feature type="coiled-coil region" evidence="2">
    <location>
        <begin position="100"/>
        <end position="141"/>
    </location>
</feature>
<evidence type="ECO:0000313" key="4">
    <source>
        <dbReference type="EMBL" id="MFC0561798.1"/>
    </source>
</evidence>
<gene>
    <name evidence="4" type="ORF">ACFFH4_23225</name>
</gene>
<keyword evidence="2" id="KW-0175">Coiled coil</keyword>
<dbReference type="Pfam" id="PF04012">
    <property type="entry name" value="PspA_IM30"/>
    <property type="match status" value="1"/>
</dbReference>
<accession>A0ABV6NNU3</accession>
<keyword evidence="5" id="KW-1185">Reference proteome</keyword>
<feature type="region of interest" description="Disordered" evidence="3">
    <location>
        <begin position="147"/>
        <end position="171"/>
    </location>
</feature>
<evidence type="ECO:0000256" key="2">
    <source>
        <dbReference type="SAM" id="Coils"/>
    </source>
</evidence>
<organism evidence="4 5">
    <name type="scientific">Halalkalibacter alkalisediminis</name>
    <dbReference type="NCBI Taxonomy" id="935616"/>
    <lineage>
        <taxon>Bacteria</taxon>
        <taxon>Bacillati</taxon>
        <taxon>Bacillota</taxon>
        <taxon>Bacilli</taxon>
        <taxon>Bacillales</taxon>
        <taxon>Bacillaceae</taxon>
        <taxon>Halalkalibacter</taxon>
    </lineage>
</organism>
<reference evidence="4 5" key="1">
    <citation type="submission" date="2024-09" db="EMBL/GenBank/DDBJ databases">
        <authorList>
            <person name="Sun Q."/>
            <person name="Mori K."/>
        </authorList>
    </citation>
    <scope>NUCLEOTIDE SEQUENCE [LARGE SCALE GENOMIC DNA]</scope>
    <source>
        <strain evidence="4 5">NCAIM B.02301</strain>
    </source>
</reference>
<name>A0ABV6NNU3_9BACI</name>